<evidence type="ECO:0000313" key="2">
    <source>
        <dbReference type="EMBL" id="RMM74742.1"/>
    </source>
</evidence>
<evidence type="ECO:0000313" key="8">
    <source>
        <dbReference type="Proteomes" id="UP000279057"/>
    </source>
</evidence>
<evidence type="ECO:0000313" key="1">
    <source>
        <dbReference type="EMBL" id="RMM67443.1"/>
    </source>
</evidence>
<dbReference type="Proteomes" id="UP000273536">
    <property type="component" value="Unassembled WGS sequence"/>
</dbReference>
<dbReference type="AlphaFoldDB" id="A0A0N8RLE9"/>
<evidence type="ECO:0000313" key="4">
    <source>
        <dbReference type="EMBL" id="RMQ06040.1"/>
    </source>
</evidence>
<dbReference type="Proteomes" id="UP000279057">
    <property type="component" value="Unassembled WGS sequence"/>
</dbReference>
<accession>A0A0N8RLE9</accession>
<name>A0A0N8RLE9_PSESG</name>
<dbReference type="Proteomes" id="UP000272471">
    <property type="component" value="Unassembled WGS sequence"/>
</dbReference>
<gene>
    <name evidence="4" type="ORF">ALQ11_03066</name>
    <name evidence="3" type="ORF">ALQ42_100904</name>
    <name evidence="2" type="ORF">ALQ73_100786</name>
    <name evidence="1" type="ORF">ALQ74_101005</name>
</gene>
<sequence>MRTGWATRKRMSYDIIILKPVGSRTDNLADVDEVLDIGDEALVLRSLALVLPGCIQGVFVKDESFTIEGSLSGKPVTSIHLSLKFGACWSDSSFSVVQGLLSELCDSLQTHAFSVTDNTLISAPGD</sequence>
<proteinExistence type="predicted"/>
<organism evidence="1 8">
    <name type="scientific">Pseudomonas savastanoi pv. glycinea</name>
    <name type="common">Pseudomonas syringae pv. glycinea</name>
    <dbReference type="NCBI Taxonomy" id="318"/>
    <lineage>
        <taxon>Bacteria</taxon>
        <taxon>Pseudomonadati</taxon>
        <taxon>Pseudomonadota</taxon>
        <taxon>Gammaproteobacteria</taxon>
        <taxon>Pseudomonadales</taxon>
        <taxon>Pseudomonadaceae</taxon>
        <taxon>Pseudomonas</taxon>
    </lineage>
</organism>
<dbReference type="EMBL" id="RBPS01000120">
    <property type="protein sequence ID" value="RMO38109.1"/>
    <property type="molecule type" value="Genomic_DNA"/>
</dbReference>
<dbReference type="EMBL" id="RBQX01000359">
    <property type="protein sequence ID" value="RMQ06040.1"/>
    <property type="molecule type" value="Genomic_DNA"/>
</dbReference>
<evidence type="ECO:0000313" key="7">
    <source>
        <dbReference type="Proteomes" id="UP000276829"/>
    </source>
</evidence>
<evidence type="ECO:0000313" key="5">
    <source>
        <dbReference type="Proteomes" id="UP000272471"/>
    </source>
</evidence>
<protein>
    <submittedName>
        <fullName evidence="1">Uncharacterized protein</fullName>
    </submittedName>
</protein>
<comment type="caution">
    <text evidence="1">The sequence shown here is derived from an EMBL/GenBank/DDBJ whole genome shotgun (WGS) entry which is preliminary data.</text>
</comment>
<dbReference type="EMBL" id="RBOM01000049">
    <property type="protein sequence ID" value="RMM67443.1"/>
    <property type="molecule type" value="Genomic_DNA"/>
</dbReference>
<evidence type="ECO:0000313" key="3">
    <source>
        <dbReference type="EMBL" id="RMO38109.1"/>
    </source>
</evidence>
<evidence type="ECO:0000313" key="6">
    <source>
        <dbReference type="Proteomes" id="UP000273536"/>
    </source>
</evidence>
<dbReference type="Proteomes" id="UP000276829">
    <property type="component" value="Unassembled WGS sequence"/>
</dbReference>
<dbReference type="EMBL" id="RBON01000029">
    <property type="protein sequence ID" value="RMM74742.1"/>
    <property type="molecule type" value="Genomic_DNA"/>
</dbReference>
<reference evidence="5 6" key="1">
    <citation type="submission" date="2018-08" db="EMBL/GenBank/DDBJ databases">
        <title>Recombination of ecologically and evolutionarily significant loci maintains genetic cohesion in the Pseudomonas syringae species complex.</title>
        <authorList>
            <person name="Dillon M."/>
            <person name="Thakur S."/>
            <person name="Almeida R.N.D."/>
            <person name="Weir B.S."/>
            <person name="Guttman D.S."/>
        </authorList>
    </citation>
    <scope>NUCLEOTIDE SEQUENCE [LARGE SCALE GENOMIC DNA]</scope>
    <source>
        <strain evidence="4 5">ICMP 4182</strain>
        <strain evidence="2 7">ICMP 4324</strain>
        <strain evidence="1 8">ICMP 4332</strain>
        <strain evidence="3 6">ICMP 6372</strain>
    </source>
</reference>